<dbReference type="Proteomes" id="UP000799767">
    <property type="component" value="Unassembled WGS sequence"/>
</dbReference>
<dbReference type="RefSeq" id="XP_033585179.1">
    <property type="nucleotide sequence ID" value="XM_033737801.1"/>
</dbReference>
<keyword evidence="4" id="KW-0809">Transit peptide</keyword>
<evidence type="ECO:0000313" key="12">
    <source>
        <dbReference type="Proteomes" id="UP000799767"/>
    </source>
</evidence>
<dbReference type="EMBL" id="MU001643">
    <property type="protein sequence ID" value="KAF2478609.1"/>
    <property type="molecule type" value="Genomic_DNA"/>
</dbReference>
<evidence type="ECO:0000256" key="5">
    <source>
        <dbReference type="ARBA" id="ARBA00022989"/>
    </source>
</evidence>
<feature type="transmembrane region" description="Helical" evidence="10">
    <location>
        <begin position="6"/>
        <end position="25"/>
    </location>
</feature>
<feature type="region of interest" description="Disordered" evidence="9">
    <location>
        <begin position="73"/>
        <end position="126"/>
    </location>
</feature>
<feature type="compositionally biased region" description="Basic and acidic residues" evidence="9">
    <location>
        <begin position="100"/>
        <end position="114"/>
    </location>
</feature>
<evidence type="ECO:0000256" key="4">
    <source>
        <dbReference type="ARBA" id="ARBA00022946"/>
    </source>
</evidence>
<keyword evidence="6" id="KW-0496">Mitochondrion</keyword>
<evidence type="ECO:0000256" key="1">
    <source>
        <dbReference type="ARBA" id="ARBA00004167"/>
    </source>
</evidence>
<proteinExistence type="inferred from homology"/>
<dbReference type="GO" id="GO:0033617">
    <property type="term" value="P:mitochondrial respiratory chain complex IV assembly"/>
    <property type="evidence" value="ECO:0007669"/>
    <property type="project" value="InterPro"/>
</dbReference>
<organism evidence="11 12">
    <name type="scientific">Neohortaea acidophila</name>
    <dbReference type="NCBI Taxonomy" id="245834"/>
    <lineage>
        <taxon>Eukaryota</taxon>
        <taxon>Fungi</taxon>
        <taxon>Dikarya</taxon>
        <taxon>Ascomycota</taxon>
        <taxon>Pezizomycotina</taxon>
        <taxon>Dothideomycetes</taxon>
        <taxon>Dothideomycetidae</taxon>
        <taxon>Mycosphaerellales</taxon>
        <taxon>Teratosphaeriaceae</taxon>
        <taxon>Neohortaea</taxon>
    </lineage>
</organism>
<protein>
    <recommendedName>
        <fullName evidence="13">Mitochondrial cytochrome c oxidase assembly factor</fullName>
    </recommendedName>
</protein>
<comment type="similarity">
    <text evidence="8">Belongs to the PET100 family.</text>
</comment>
<sequence>MGGPNLEVVKFGIYIAFPIYFMYYFGTNLDSRFSVPDFWPKPGQTHTIPFEKEDIKAELERLKQKRLAARARRLEMEKQNEGVEGDASTANQPSIQPRPEILEATKLNEPEKSQTARQSGWTSWFR</sequence>
<dbReference type="InterPro" id="IPR018625">
    <property type="entry name" value="Pet100"/>
</dbReference>
<comment type="subcellular location">
    <subcellularLocation>
        <location evidence="1">Membrane</location>
        <topology evidence="1">Single-pass membrane protein</topology>
    </subcellularLocation>
    <subcellularLocation>
        <location evidence="2">Mitochondrion membrane</location>
    </subcellularLocation>
</comment>
<reference evidence="11" key="1">
    <citation type="journal article" date="2020" name="Stud. Mycol.">
        <title>101 Dothideomycetes genomes: a test case for predicting lifestyles and emergence of pathogens.</title>
        <authorList>
            <person name="Haridas S."/>
            <person name="Albert R."/>
            <person name="Binder M."/>
            <person name="Bloem J."/>
            <person name="Labutti K."/>
            <person name="Salamov A."/>
            <person name="Andreopoulos B."/>
            <person name="Baker S."/>
            <person name="Barry K."/>
            <person name="Bills G."/>
            <person name="Bluhm B."/>
            <person name="Cannon C."/>
            <person name="Castanera R."/>
            <person name="Culley D."/>
            <person name="Daum C."/>
            <person name="Ezra D."/>
            <person name="Gonzalez J."/>
            <person name="Henrissat B."/>
            <person name="Kuo A."/>
            <person name="Liang C."/>
            <person name="Lipzen A."/>
            <person name="Lutzoni F."/>
            <person name="Magnuson J."/>
            <person name="Mondo S."/>
            <person name="Nolan M."/>
            <person name="Ohm R."/>
            <person name="Pangilinan J."/>
            <person name="Park H.-J."/>
            <person name="Ramirez L."/>
            <person name="Alfaro M."/>
            <person name="Sun H."/>
            <person name="Tritt A."/>
            <person name="Yoshinaga Y."/>
            <person name="Zwiers L.-H."/>
            <person name="Turgeon B."/>
            <person name="Goodwin S."/>
            <person name="Spatafora J."/>
            <person name="Crous P."/>
            <person name="Grigoriev I."/>
        </authorList>
    </citation>
    <scope>NUCLEOTIDE SEQUENCE</scope>
    <source>
        <strain evidence="11">CBS 113389</strain>
    </source>
</reference>
<dbReference type="GO" id="GO:0051082">
    <property type="term" value="F:unfolded protein binding"/>
    <property type="evidence" value="ECO:0007669"/>
    <property type="project" value="TreeGrafter"/>
</dbReference>
<dbReference type="AlphaFoldDB" id="A0A6A6PF52"/>
<evidence type="ECO:0000256" key="8">
    <source>
        <dbReference type="ARBA" id="ARBA00038077"/>
    </source>
</evidence>
<keyword evidence="3 10" id="KW-0812">Transmembrane</keyword>
<evidence type="ECO:0000256" key="9">
    <source>
        <dbReference type="SAM" id="MobiDB-lite"/>
    </source>
</evidence>
<evidence type="ECO:0000256" key="6">
    <source>
        <dbReference type="ARBA" id="ARBA00023128"/>
    </source>
</evidence>
<name>A0A6A6PF52_9PEZI</name>
<keyword evidence="7 10" id="KW-0472">Membrane</keyword>
<evidence type="ECO:0000256" key="2">
    <source>
        <dbReference type="ARBA" id="ARBA00004325"/>
    </source>
</evidence>
<dbReference type="GO" id="GO:0005743">
    <property type="term" value="C:mitochondrial inner membrane"/>
    <property type="evidence" value="ECO:0007669"/>
    <property type="project" value="TreeGrafter"/>
</dbReference>
<dbReference type="OrthoDB" id="18175at2759"/>
<evidence type="ECO:0000256" key="3">
    <source>
        <dbReference type="ARBA" id="ARBA00022692"/>
    </source>
</evidence>
<gene>
    <name evidence="11" type="ORF">BDY17DRAFT_328142</name>
</gene>
<evidence type="ECO:0008006" key="13">
    <source>
        <dbReference type="Google" id="ProtNLM"/>
    </source>
</evidence>
<accession>A0A6A6PF52</accession>
<dbReference type="GeneID" id="54478803"/>
<keyword evidence="12" id="KW-1185">Reference proteome</keyword>
<dbReference type="Pfam" id="PF09803">
    <property type="entry name" value="Pet100"/>
    <property type="match status" value="1"/>
</dbReference>
<evidence type="ECO:0000313" key="11">
    <source>
        <dbReference type="EMBL" id="KAF2478609.1"/>
    </source>
</evidence>
<dbReference type="PANTHER" id="PTHR33968:SF1">
    <property type="entry name" value="PROTEIN PET100 HOMOLOG, MITOCHONDRIAL"/>
    <property type="match status" value="1"/>
</dbReference>
<keyword evidence="5 10" id="KW-1133">Transmembrane helix</keyword>
<feature type="compositionally biased region" description="Polar residues" evidence="9">
    <location>
        <begin position="115"/>
        <end position="126"/>
    </location>
</feature>
<dbReference type="PANTHER" id="PTHR33968">
    <property type="entry name" value="PROTEIN PET100 HOMOLOG, MITOCHONDRIAL"/>
    <property type="match status" value="1"/>
</dbReference>
<evidence type="ECO:0000256" key="7">
    <source>
        <dbReference type="ARBA" id="ARBA00023136"/>
    </source>
</evidence>
<evidence type="ECO:0000256" key="10">
    <source>
        <dbReference type="SAM" id="Phobius"/>
    </source>
</evidence>